<dbReference type="InterPro" id="IPR003481">
    <property type="entry name" value="FliD_N"/>
</dbReference>
<dbReference type="GO" id="GO:0009421">
    <property type="term" value="C:bacterial-type flagellum filament cap"/>
    <property type="evidence" value="ECO:0007669"/>
    <property type="project" value="InterPro"/>
</dbReference>
<dbReference type="Pfam" id="PF07196">
    <property type="entry name" value="Flagellin_IN"/>
    <property type="match status" value="1"/>
</dbReference>
<dbReference type="Proteomes" id="UP000663444">
    <property type="component" value="Chromosome"/>
</dbReference>
<proteinExistence type="inferred from homology"/>
<dbReference type="InterPro" id="IPR010809">
    <property type="entry name" value="FliD_C"/>
</dbReference>
<evidence type="ECO:0000313" key="9">
    <source>
        <dbReference type="Proteomes" id="UP000663444"/>
    </source>
</evidence>
<evidence type="ECO:0000313" key="8">
    <source>
        <dbReference type="EMBL" id="QRJ65481.1"/>
    </source>
</evidence>
<comment type="similarity">
    <text evidence="1 5">Belongs to the FliD family.</text>
</comment>
<protein>
    <recommendedName>
        <fullName evidence="5">Flagellar hook-associated protein 2</fullName>
        <shortName evidence="5">HAP2</shortName>
    </recommendedName>
    <alternativeName>
        <fullName evidence="5">Flagellar cap protein</fullName>
    </alternativeName>
</protein>
<dbReference type="AlphaFoldDB" id="A0A974Y5N3"/>
<dbReference type="Pfam" id="PF07195">
    <property type="entry name" value="FliD_C"/>
    <property type="match status" value="1"/>
</dbReference>
<reference evidence="8" key="1">
    <citation type="submission" date="2020-11" db="EMBL/GenBank/DDBJ databases">
        <title>Azospira restricta DSM 18626 genome sequence.</title>
        <authorList>
            <person name="Moe W.M."/>
        </authorList>
    </citation>
    <scope>NUCLEOTIDE SEQUENCE</scope>
    <source>
        <strain evidence="8">DSM 18626</strain>
    </source>
</reference>
<dbReference type="PANTHER" id="PTHR30288">
    <property type="entry name" value="FLAGELLAR CAP/ASSEMBLY PROTEIN FLID"/>
    <property type="match status" value="1"/>
</dbReference>
<evidence type="ECO:0000256" key="2">
    <source>
        <dbReference type="ARBA" id="ARBA00011255"/>
    </source>
</evidence>
<name>A0A974Y5N3_9RHOO</name>
<keyword evidence="8" id="KW-0282">Flagellum</keyword>
<dbReference type="PANTHER" id="PTHR30288:SF0">
    <property type="entry name" value="FLAGELLAR HOOK-ASSOCIATED PROTEIN 2"/>
    <property type="match status" value="1"/>
</dbReference>
<dbReference type="InterPro" id="IPR040026">
    <property type="entry name" value="FliD"/>
</dbReference>
<comment type="function">
    <text evidence="5">Required for morphogenesis and for the elongation of the flagellar filament by facilitating polymerization of the flagellin monomers at the tip of growing filament. Forms a capping structure, which prevents flagellin subunits (transported through the central channel of the flagellum) from leaking out without polymerization at the distal end.</text>
</comment>
<dbReference type="GO" id="GO:0007155">
    <property type="term" value="P:cell adhesion"/>
    <property type="evidence" value="ECO:0007669"/>
    <property type="project" value="InterPro"/>
</dbReference>
<comment type="subunit">
    <text evidence="2 5">Homopentamer.</text>
</comment>
<dbReference type="EMBL" id="CP064781">
    <property type="protein sequence ID" value="QRJ65481.1"/>
    <property type="molecule type" value="Genomic_DNA"/>
</dbReference>
<evidence type="ECO:0000259" key="7">
    <source>
        <dbReference type="Pfam" id="PF07195"/>
    </source>
</evidence>
<keyword evidence="4 5" id="KW-0975">Bacterial flagellum</keyword>
<dbReference type="GO" id="GO:0071973">
    <property type="term" value="P:bacterial-type flagellum-dependent cell motility"/>
    <property type="evidence" value="ECO:0007669"/>
    <property type="project" value="TreeGrafter"/>
</dbReference>
<dbReference type="GO" id="GO:0005576">
    <property type="term" value="C:extracellular region"/>
    <property type="evidence" value="ECO:0007669"/>
    <property type="project" value="UniProtKB-SubCell"/>
</dbReference>
<dbReference type="KEGG" id="ares:IWH25_09215"/>
<feature type="domain" description="Flagellar hook-associated protein 2 N-terminal" evidence="6">
    <location>
        <begin position="10"/>
        <end position="105"/>
    </location>
</feature>
<keyword evidence="3" id="KW-0175">Coiled coil</keyword>
<evidence type="ECO:0000256" key="3">
    <source>
        <dbReference type="ARBA" id="ARBA00023054"/>
    </source>
</evidence>
<evidence type="ECO:0000256" key="4">
    <source>
        <dbReference type="ARBA" id="ARBA00023143"/>
    </source>
</evidence>
<dbReference type="GO" id="GO:0009424">
    <property type="term" value="C:bacterial-type flagellum hook"/>
    <property type="evidence" value="ECO:0007669"/>
    <property type="project" value="UniProtKB-UniRule"/>
</dbReference>
<feature type="domain" description="Flagellar hook-associated protein 2 C-terminal" evidence="7">
    <location>
        <begin position="221"/>
        <end position="440"/>
    </location>
</feature>
<evidence type="ECO:0000256" key="1">
    <source>
        <dbReference type="ARBA" id="ARBA00009764"/>
    </source>
</evidence>
<dbReference type="Pfam" id="PF02465">
    <property type="entry name" value="FliD_N"/>
    <property type="match status" value="1"/>
</dbReference>
<evidence type="ECO:0000256" key="5">
    <source>
        <dbReference type="RuleBase" id="RU362066"/>
    </source>
</evidence>
<accession>A0A974Y5N3</accession>
<keyword evidence="9" id="KW-1185">Reference proteome</keyword>
<sequence length="455" mass="46772">MAITSLGVGSGIDAEGIVTKLMALERQPLTALQTRQTEFNNKLSAVGKIKSAIAALQSAASAMSTTSKLYSFKGVVADTTIASATTTSSAAAGVYSLEVERLAGTHKLLSSTSPDTSSGGTLTIEVGSTVGGVFTAKSGTSAVAVTVSAGATLSQVRDAINSSGANATATIVNGASGAQLVVTSKFSGETGQVRITASAGLGSFSFDPVAGSGGLTQKDAGQDAIVRIDGILIKDTTSNTVTDAITGVTLNLTKTNLGSPTQLTISNDTANLTSKVEAFVKAFNELNTTAKDLTKYDATTKKAGILNGDSMVSSVLSQLRDALYNVPSGASSEYQRLADLGISFQTDGSLKIDSTVLQSAITKNWSSVATTVAAYGTKFDTLTTAMNATDGIVTSRSDGINANIKILESRSDELSRRLEAVEKRYRAQFSALDALMGKMQTTSSYLSQQLASLSF</sequence>
<organism evidence="8 9">
    <name type="scientific">Azospira restricta</name>
    <dbReference type="NCBI Taxonomy" id="404405"/>
    <lineage>
        <taxon>Bacteria</taxon>
        <taxon>Pseudomonadati</taxon>
        <taxon>Pseudomonadota</taxon>
        <taxon>Betaproteobacteria</taxon>
        <taxon>Rhodocyclales</taxon>
        <taxon>Rhodocyclaceae</taxon>
        <taxon>Azospira</taxon>
    </lineage>
</organism>
<gene>
    <name evidence="8" type="primary">fliD</name>
    <name evidence="8" type="ORF">IWH25_09215</name>
</gene>
<comment type="subcellular location">
    <subcellularLocation>
        <location evidence="5">Secreted</location>
    </subcellularLocation>
    <subcellularLocation>
        <location evidence="5">Bacterial flagellum</location>
    </subcellularLocation>
</comment>
<dbReference type="RefSeq" id="WP_203389012.1">
    <property type="nucleotide sequence ID" value="NZ_CP064781.1"/>
</dbReference>
<dbReference type="InterPro" id="IPR010810">
    <property type="entry name" value="Flagellin_hook_IN_motif"/>
</dbReference>
<keyword evidence="8" id="KW-0969">Cilium</keyword>
<evidence type="ECO:0000259" key="6">
    <source>
        <dbReference type="Pfam" id="PF02465"/>
    </source>
</evidence>
<keyword evidence="8" id="KW-0966">Cell projection</keyword>
<keyword evidence="5" id="KW-0964">Secreted</keyword>